<feature type="signal peptide" evidence="1">
    <location>
        <begin position="1"/>
        <end position="21"/>
    </location>
</feature>
<keyword evidence="1" id="KW-0732">Signal</keyword>
<dbReference type="STRING" id="279058.LT85_0113"/>
<dbReference type="EMBL" id="CP009962">
    <property type="protein sequence ID" value="AIY39273.1"/>
    <property type="molecule type" value="Genomic_DNA"/>
</dbReference>
<keyword evidence="3" id="KW-1185">Reference proteome</keyword>
<evidence type="ECO:0000313" key="3">
    <source>
        <dbReference type="Proteomes" id="UP000030302"/>
    </source>
</evidence>
<dbReference type="KEGG" id="care:LT85_0113"/>
<proteinExistence type="predicted"/>
<dbReference type="AlphaFoldDB" id="A0A0A1F3J4"/>
<dbReference type="OrthoDB" id="8781194at2"/>
<protein>
    <submittedName>
        <fullName evidence="2">Uncharacterized protein</fullName>
    </submittedName>
</protein>
<dbReference type="HOGENOM" id="CLU_1683572_0_0_4"/>
<name>A0A0A1F3J4_9BURK</name>
<reference evidence="3" key="1">
    <citation type="journal article" date="2014" name="Soil Biol. Biochem.">
        <title>Structure and function of bacterial communities in ageing soils: Insights from the Mendocino ecological staircase.</title>
        <authorList>
            <person name="Uroz S."/>
            <person name="Tech J.J."/>
            <person name="Sawaya N.A."/>
            <person name="Frey-Klett P."/>
            <person name="Leveau J.H.J."/>
        </authorList>
    </citation>
    <scope>NUCLEOTIDE SEQUENCE [LARGE SCALE GENOMIC DNA]</scope>
    <source>
        <strain evidence="3">Cal35</strain>
    </source>
</reference>
<accession>A0A0A1F3J4</accession>
<feature type="chain" id="PRO_5001983184" evidence="1">
    <location>
        <begin position="22"/>
        <end position="156"/>
    </location>
</feature>
<sequence>MKMSPLPLLLLALLVSDKVLADDMSMSMVDMLSDKDVMQAANACLSRHPKGDNIFVENVYPMNRGLVGVVTADSSGRRYDCSADLGTGKVRSSEPIIEPRGPLFVSVRQMSAPPKGECFISNPVVIGRQLQGWLLMQTGKCGGVSWDGIAAAVKGP</sequence>
<dbReference type="Proteomes" id="UP000030302">
    <property type="component" value="Chromosome"/>
</dbReference>
<gene>
    <name evidence="2" type="ORF">LT85_0113</name>
</gene>
<dbReference type="RefSeq" id="WP_052134452.1">
    <property type="nucleotide sequence ID" value="NZ_CP009962.1"/>
</dbReference>
<evidence type="ECO:0000313" key="2">
    <source>
        <dbReference type="EMBL" id="AIY39273.1"/>
    </source>
</evidence>
<organism evidence="2 3">
    <name type="scientific">Collimonas arenae</name>
    <dbReference type="NCBI Taxonomy" id="279058"/>
    <lineage>
        <taxon>Bacteria</taxon>
        <taxon>Pseudomonadati</taxon>
        <taxon>Pseudomonadota</taxon>
        <taxon>Betaproteobacteria</taxon>
        <taxon>Burkholderiales</taxon>
        <taxon>Oxalobacteraceae</taxon>
        <taxon>Collimonas</taxon>
    </lineage>
</organism>
<evidence type="ECO:0000256" key="1">
    <source>
        <dbReference type="SAM" id="SignalP"/>
    </source>
</evidence>